<dbReference type="GO" id="GO:1990379">
    <property type="term" value="P:lipid transport across blood-brain barrier"/>
    <property type="evidence" value="ECO:0007669"/>
    <property type="project" value="TreeGrafter"/>
</dbReference>
<comment type="catalytic activity">
    <reaction evidence="18">
        <text>a 1-acyl-sn-glycero-3-phosphoethanolamine(in) + Na(+)(in) = a 1-acyl-sn-glycero-3-phosphoethanolamine(out) + Na(+)(out)</text>
        <dbReference type="Rhea" id="RHEA:43868"/>
        <dbReference type="ChEBI" id="CHEBI:29101"/>
        <dbReference type="ChEBI" id="CHEBI:64381"/>
    </reaction>
</comment>
<keyword evidence="7" id="KW-0256">Endoplasmic reticulum</keyword>
<keyword evidence="6 19" id="KW-0812">Transmembrane</keyword>
<gene>
    <name evidence="21" type="primary">MFSD2A</name>
</gene>
<evidence type="ECO:0000256" key="10">
    <source>
        <dbReference type="ARBA" id="ARBA00023055"/>
    </source>
</evidence>
<comment type="similarity">
    <text evidence="3">Belongs to the major facilitator superfamily.</text>
</comment>
<protein>
    <submittedName>
        <fullName evidence="21">Sodium-dependent lysophosphatidylcholine symporter 1 isoform X4</fullName>
    </submittedName>
</protein>
<comment type="catalytic activity">
    <reaction evidence="16">
        <text>1-(4Z,7Z,10Z,13Z,16Z,19Z-docosahexaenoyl)-sn-glycero-3-phosphocholine(in) + Na(+)(in) = 1-(4Z,7Z,10Z,13Z,16Z,19Z-docosahexaenoyl)-sn-glycero-3-phosphocholine(out) + Na(+)(out)</text>
        <dbReference type="Rhea" id="RHEA:43860"/>
        <dbReference type="ChEBI" id="CHEBI:29101"/>
        <dbReference type="ChEBI" id="CHEBI:73873"/>
    </reaction>
</comment>
<dbReference type="RefSeq" id="XP_019793613.1">
    <property type="nucleotide sequence ID" value="XM_019938054.2"/>
</dbReference>
<dbReference type="GeneID" id="101316881"/>
<comment type="catalytic activity">
    <reaction evidence="15">
        <text>1-(9Z-octadecenoyl)-sn-glycero-3-phosphocholine(in) + Na(+)(in) = 1-(9Z-octadecenoyl)-sn-glycero-3-phosphocholine(out) + Na(+)(out)</text>
        <dbReference type="Rhea" id="RHEA:43856"/>
        <dbReference type="ChEBI" id="CHEBI:28610"/>
        <dbReference type="ChEBI" id="CHEBI:29101"/>
    </reaction>
</comment>
<evidence type="ECO:0000313" key="20">
    <source>
        <dbReference type="Proteomes" id="UP000245320"/>
    </source>
</evidence>
<accession>A0A2U4BK57</accession>
<keyword evidence="9 19" id="KW-1133">Transmembrane helix</keyword>
<evidence type="ECO:0000256" key="11">
    <source>
        <dbReference type="ARBA" id="ARBA00023136"/>
    </source>
</evidence>
<feature type="transmembrane region" description="Helical" evidence="19">
    <location>
        <begin position="396"/>
        <end position="418"/>
    </location>
</feature>
<feature type="transmembrane region" description="Helical" evidence="19">
    <location>
        <begin position="352"/>
        <end position="376"/>
    </location>
</feature>
<dbReference type="GO" id="GO:0051978">
    <property type="term" value="F:lysophospholipid:sodium symporter activity"/>
    <property type="evidence" value="ECO:0007669"/>
    <property type="project" value="TreeGrafter"/>
</dbReference>
<feature type="transmembrane region" description="Helical" evidence="19">
    <location>
        <begin position="329"/>
        <end position="346"/>
    </location>
</feature>
<keyword evidence="4" id="KW-0813">Transport</keyword>
<evidence type="ECO:0000256" key="16">
    <source>
        <dbReference type="ARBA" id="ARBA00036185"/>
    </source>
</evidence>
<comment type="catalytic activity">
    <reaction evidence="14">
        <text>1-hexadecanoyl-sn-glycero-3-phosphocholine(in) + Na(+)(in) = 1-hexadecanoyl-sn-glycero-3-phosphocholine(out) + Na(+)(out)</text>
        <dbReference type="Rhea" id="RHEA:43864"/>
        <dbReference type="ChEBI" id="CHEBI:29101"/>
        <dbReference type="ChEBI" id="CHEBI:72998"/>
    </reaction>
</comment>
<dbReference type="SUPFAM" id="SSF103473">
    <property type="entry name" value="MFS general substrate transporter"/>
    <property type="match status" value="1"/>
</dbReference>
<evidence type="ECO:0000256" key="2">
    <source>
        <dbReference type="ARBA" id="ARBA00004651"/>
    </source>
</evidence>
<evidence type="ECO:0000313" key="21">
    <source>
        <dbReference type="RefSeq" id="XP_019793613.1"/>
    </source>
</evidence>
<proteinExistence type="inferred from homology"/>
<evidence type="ECO:0000256" key="14">
    <source>
        <dbReference type="ARBA" id="ARBA00035893"/>
    </source>
</evidence>
<dbReference type="GO" id="GO:0005886">
    <property type="term" value="C:plasma membrane"/>
    <property type="evidence" value="ECO:0007669"/>
    <property type="project" value="UniProtKB-SubCell"/>
</dbReference>
<comment type="catalytic activity">
    <reaction evidence="17">
        <text>a 1-acyl-sn-glycero-3-phosphocholine(in) + Na(+)(in) = a 1-acyl-sn-glycero-3-phosphocholine(out) + Na(+)(out)</text>
        <dbReference type="Rhea" id="RHEA:44376"/>
        <dbReference type="ChEBI" id="CHEBI:29101"/>
        <dbReference type="ChEBI" id="CHEBI:58168"/>
    </reaction>
</comment>
<evidence type="ECO:0000256" key="13">
    <source>
        <dbReference type="ARBA" id="ARBA00023180"/>
    </source>
</evidence>
<dbReference type="Gene3D" id="1.20.1250.20">
    <property type="entry name" value="MFS general substrate transporter like domains"/>
    <property type="match status" value="2"/>
</dbReference>
<name>A0A2U4BK57_TURTR</name>
<dbReference type="Proteomes" id="UP000245320">
    <property type="component" value="Chromosome 1"/>
</dbReference>
<dbReference type="Pfam" id="PF13347">
    <property type="entry name" value="MFS_2"/>
    <property type="match status" value="1"/>
</dbReference>
<evidence type="ECO:0000256" key="19">
    <source>
        <dbReference type="SAM" id="Phobius"/>
    </source>
</evidence>
<keyword evidence="13" id="KW-0325">Glycoprotein</keyword>
<evidence type="ECO:0000256" key="6">
    <source>
        <dbReference type="ARBA" id="ARBA00022692"/>
    </source>
</evidence>
<feature type="transmembrane region" description="Helical" evidence="19">
    <location>
        <begin position="146"/>
        <end position="170"/>
    </location>
</feature>
<dbReference type="FunFam" id="1.20.1250.20:FF:000183">
    <property type="entry name" value="sodium-dependent lysophosphatidylcholine symporter 1 isoform X2"/>
    <property type="match status" value="1"/>
</dbReference>
<keyword evidence="5" id="KW-1003">Cell membrane</keyword>
<feature type="transmembrane region" description="Helical" evidence="19">
    <location>
        <begin position="438"/>
        <end position="462"/>
    </location>
</feature>
<evidence type="ECO:0000256" key="8">
    <source>
        <dbReference type="ARBA" id="ARBA00022847"/>
    </source>
</evidence>
<sequence length="500" mass="55055">MAKGEGAESGSAAGLLPTGILQAGERPVQVKESKKKNQLSICNKLCYAVGGTPYQVTGCALGFFLQIYLLDVAQVDPFSASIILFVGRAWDAITDPLVGFCISKSPWTRLGRLMPWIIFSTPLAIIAYFLIWFVPDFQQGQTLWYLLFYCLFETLVTCFHVPYSALTMFISTEQSERDSATAYRMTVEVLGTVLGTAIQGQIVGQAHTPCVQDANASTVALEGVNRTQSATSLRETQNAYLLAAGVIASIYVICAVILTLGVREQREPYETQQAKPMPFFRGLRLVMSHGPYIKLIAGFLFTSLAFMFSATVTIPIWQWFLTRFGKKMAVYIGISSAVPFLILVALMESNLIVTYVVAVAAGVSVAAAFLLPWSMLPDVIDDFHLKQPHIHGTEPIFFSFYVFFTKFASGVSLGISTLSLDFTGYQTRGCSQPARVKFTLKMLVTMAPIVLILIGLLLFKLYPIDEEKRRQNKKALQALREEASSSGCSDTDSTELARIL</sequence>
<evidence type="ECO:0000256" key="18">
    <source>
        <dbReference type="ARBA" id="ARBA00036741"/>
    </source>
</evidence>
<dbReference type="GO" id="GO:0140329">
    <property type="term" value="P:lysophospholipid translocation"/>
    <property type="evidence" value="ECO:0007669"/>
    <property type="project" value="TreeGrafter"/>
</dbReference>
<dbReference type="OrthoDB" id="197206at2759"/>
<dbReference type="GO" id="GO:0008643">
    <property type="term" value="P:carbohydrate transport"/>
    <property type="evidence" value="ECO:0007669"/>
    <property type="project" value="InterPro"/>
</dbReference>
<dbReference type="GO" id="GO:0005789">
    <property type="term" value="C:endoplasmic reticulum membrane"/>
    <property type="evidence" value="ECO:0007669"/>
    <property type="project" value="UniProtKB-SubCell"/>
</dbReference>
<evidence type="ECO:0000256" key="7">
    <source>
        <dbReference type="ARBA" id="ARBA00022824"/>
    </source>
</evidence>
<dbReference type="PANTHER" id="PTHR11328:SF29">
    <property type="entry name" value="SODIUM-DEPENDENT LYSOPHOSPHATIDYLCHOLINE SYMPORTER 1"/>
    <property type="match status" value="1"/>
</dbReference>
<dbReference type="FunFam" id="1.20.1250.20:FF:000185">
    <property type="entry name" value="sodium-dependent lysophosphatidylcholine symporter 1 isoform X1"/>
    <property type="match status" value="1"/>
</dbReference>
<evidence type="ECO:0000256" key="15">
    <source>
        <dbReference type="ARBA" id="ARBA00035930"/>
    </source>
</evidence>
<keyword evidence="20" id="KW-1185">Reference proteome</keyword>
<dbReference type="CTD" id="84879"/>
<evidence type="ECO:0000256" key="9">
    <source>
        <dbReference type="ARBA" id="ARBA00022989"/>
    </source>
</evidence>
<dbReference type="InterPro" id="IPR036259">
    <property type="entry name" value="MFS_trans_sf"/>
</dbReference>
<reference evidence="21" key="1">
    <citation type="submission" date="2025-08" db="UniProtKB">
        <authorList>
            <consortium name="RefSeq"/>
        </authorList>
    </citation>
    <scope>IDENTIFICATION</scope>
    <source>
        <tissue evidence="21">Spleen</tissue>
    </source>
</reference>
<evidence type="ECO:0000256" key="17">
    <source>
        <dbReference type="ARBA" id="ARBA00036686"/>
    </source>
</evidence>
<evidence type="ECO:0000256" key="12">
    <source>
        <dbReference type="ARBA" id="ARBA00023157"/>
    </source>
</evidence>
<evidence type="ECO:0000256" key="4">
    <source>
        <dbReference type="ARBA" id="ARBA00022448"/>
    </source>
</evidence>
<keyword evidence="10" id="KW-0445">Lipid transport</keyword>
<feature type="transmembrane region" description="Helical" evidence="19">
    <location>
        <begin position="292"/>
        <end position="317"/>
    </location>
</feature>
<evidence type="ECO:0000256" key="1">
    <source>
        <dbReference type="ARBA" id="ARBA00004477"/>
    </source>
</evidence>
<dbReference type="GO" id="GO:0015245">
    <property type="term" value="F:fatty acid transmembrane transporter activity"/>
    <property type="evidence" value="ECO:0007669"/>
    <property type="project" value="TreeGrafter"/>
</dbReference>
<feature type="transmembrane region" description="Helical" evidence="19">
    <location>
        <begin position="113"/>
        <end position="134"/>
    </location>
</feature>
<comment type="subcellular location">
    <subcellularLocation>
        <location evidence="2">Cell membrane</location>
        <topology evidence="2">Multi-pass membrane protein</topology>
    </subcellularLocation>
    <subcellularLocation>
        <location evidence="1">Endoplasmic reticulum membrane</location>
        <topology evidence="1">Multi-pass membrane protein</topology>
    </subcellularLocation>
</comment>
<dbReference type="PANTHER" id="PTHR11328">
    <property type="entry name" value="MAJOR FACILITATOR SUPERFAMILY DOMAIN-CONTAINING PROTEIN"/>
    <property type="match status" value="1"/>
</dbReference>
<evidence type="ECO:0000256" key="3">
    <source>
        <dbReference type="ARBA" id="ARBA00008335"/>
    </source>
</evidence>
<evidence type="ECO:0000256" key="5">
    <source>
        <dbReference type="ARBA" id="ARBA00022475"/>
    </source>
</evidence>
<dbReference type="InterPro" id="IPR039672">
    <property type="entry name" value="MFS_2"/>
</dbReference>
<keyword evidence="11 19" id="KW-0472">Membrane</keyword>
<feature type="transmembrane region" description="Helical" evidence="19">
    <location>
        <begin position="239"/>
        <end position="262"/>
    </location>
</feature>
<organism evidence="20 21">
    <name type="scientific">Tursiops truncatus</name>
    <name type="common">Atlantic bottle-nosed dolphin</name>
    <name type="synonym">Delphinus truncatus</name>
    <dbReference type="NCBI Taxonomy" id="9739"/>
    <lineage>
        <taxon>Eukaryota</taxon>
        <taxon>Metazoa</taxon>
        <taxon>Chordata</taxon>
        <taxon>Craniata</taxon>
        <taxon>Vertebrata</taxon>
        <taxon>Euteleostomi</taxon>
        <taxon>Mammalia</taxon>
        <taxon>Eutheria</taxon>
        <taxon>Laurasiatheria</taxon>
        <taxon>Artiodactyla</taxon>
        <taxon>Whippomorpha</taxon>
        <taxon>Cetacea</taxon>
        <taxon>Odontoceti</taxon>
        <taxon>Delphinidae</taxon>
        <taxon>Tursiops</taxon>
    </lineage>
</organism>
<keyword evidence="8" id="KW-0769">Symport</keyword>
<keyword evidence="12" id="KW-1015">Disulfide bond</keyword>
<dbReference type="AlphaFoldDB" id="A0A2U4BK57"/>